<dbReference type="Gene3D" id="2.40.160.200">
    <property type="entry name" value="LURP1-related"/>
    <property type="match status" value="1"/>
</dbReference>
<dbReference type="OrthoDB" id="97518at2759"/>
<comment type="caution">
    <text evidence="2">The sequence shown here is derived from an EMBL/GenBank/DDBJ whole genome shotgun (WGS) entry which is preliminary data.</text>
</comment>
<dbReference type="InterPro" id="IPR025659">
    <property type="entry name" value="Tubby-like_C"/>
</dbReference>
<reference evidence="2" key="1">
    <citation type="submission" date="2014-05" db="EMBL/GenBank/DDBJ databases">
        <title>Draft genome sequence of a rare smut relative, Tilletiaria anomala UBC 951.</title>
        <authorList>
            <consortium name="DOE Joint Genome Institute"/>
            <person name="Toome M."/>
            <person name="Kuo A."/>
            <person name="Henrissat B."/>
            <person name="Lipzen A."/>
            <person name="Tritt A."/>
            <person name="Yoshinaga Y."/>
            <person name="Zane M."/>
            <person name="Barry K."/>
            <person name="Grigoriev I.V."/>
            <person name="Spatafora J.W."/>
            <person name="Aimea M.C."/>
        </authorList>
    </citation>
    <scope>NUCLEOTIDE SEQUENCE [LARGE SCALE GENOMIC DNA]</scope>
    <source>
        <strain evidence="2">UBC 951</strain>
    </source>
</reference>
<keyword evidence="3" id="KW-1185">Reference proteome</keyword>
<dbReference type="SUPFAM" id="SSF54518">
    <property type="entry name" value="Tubby C-terminal domain-like"/>
    <property type="match status" value="1"/>
</dbReference>
<dbReference type="RefSeq" id="XP_013240563.1">
    <property type="nucleotide sequence ID" value="XM_013385109.1"/>
</dbReference>
<dbReference type="AlphaFoldDB" id="A0A066V8C7"/>
<protein>
    <recommendedName>
        <fullName evidence="4">DUF567-domain-containing protein</fullName>
    </recommendedName>
</protein>
<organism evidence="2 3">
    <name type="scientific">Tilletiaria anomala (strain ATCC 24038 / CBS 436.72 / UBC 951)</name>
    <dbReference type="NCBI Taxonomy" id="1037660"/>
    <lineage>
        <taxon>Eukaryota</taxon>
        <taxon>Fungi</taxon>
        <taxon>Dikarya</taxon>
        <taxon>Basidiomycota</taxon>
        <taxon>Ustilaginomycotina</taxon>
        <taxon>Exobasidiomycetes</taxon>
        <taxon>Georgefischeriales</taxon>
        <taxon>Tilletiariaceae</taxon>
        <taxon>Tilletiaria</taxon>
    </lineage>
</organism>
<dbReference type="PANTHER" id="PTHR31087:SF161">
    <property type="entry name" value="TUBBY C 2 FAMILY PROTEIN"/>
    <property type="match status" value="1"/>
</dbReference>
<evidence type="ECO:0000256" key="1">
    <source>
        <dbReference type="ARBA" id="ARBA00005437"/>
    </source>
</evidence>
<dbReference type="InParanoid" id="A0A066V8C7"/>
<dbReference type="HOGENOM" id="CLU_063146_1_1_1"/>
<dbReference type="EMBL" id="JMSN01000126">
    <property type="protein sequence ID" value="KDN37987.1"/>
    <property type="molecule type" value="Genomic_DNA"/>
</dbReference>
<gene>
    <name evidence="2" type="ORF">K437DRAFT_270698</name>
</gene>
<dbReference type="InterPro" id="IPR007612">
    <property type="entry name" value="LOR"/>
</dbReference>
<evidence type="ECO:0000313" key="3">
    <source>
        <dbReference type="Proteomes" id="UP000027361"/>
    </source>
</evidence>
<proteinExistence type="inferred from homology"/>
<dbReference type="STRING" id="1037660.A0A066V8C7"/>
<dbReference type="Pfam" id="PF04525">
    <property type="entry name" value="LOR"/>
    <property type="match status" value="1"/>
</dbReference>
<sequence length="222" mass="24678">MGARSSQPEAPPPYLTDLGERIGVIQTFAQHDDQLILRLREQKSSWSSKKFSVENAITGEQVFHVDSKKFSAQSRKIVQDAGRQPLFILKKTAYSIQVSYDGFDAKDQRLFSVTAAGGPFGQKQLYVRFKNNLGKGEWIQIHIRGDWLNRNASVTLSDGTPIAHVSRLPLKVGEIVFDRQTYYLMVAPGFDSALMVGATICMNAARARKFDAGNSINFAFSG</sequence>
<dbReference type="OMA" id="GATICMN"/>
<comment type="similarity">
    <text evidence="1">Belongs to the LOR family.</text>
</comment>
<evidence type="ECO:0008006" key="4">
    <source>
        <dbReference type="Google" id="ProtNLM"/>
    </source>
</evidence>
<dbReference type="PANTHER" id="PTHR31087">
    <property type="match status" value="1"/>
</dbReference>
<dbReference type="Proteomes" id="UP000027361">
    <property type="component" value="Unassembled WGS sequence"/>
</dbReference>
<dbReference type="InterPro" id="IPR038595">
    <property type="entry name" value="LOR_sf"/>
</dbReference>
<dbReference type="GeneID" id="25266197"/>
<evidence type="ECO:0000313" key="2">
    <source>
        <dbReference type="EMBL" id="KDN37987.1"/>
    </source>
</evidence>
<name>A0A066V8C7_TILAU</name>
<accession>A0A066V8C7</accession>